<keyword evidence="6" id="KW-1185">Reference proteome</keyword>
<dbReference type="Pfam" id="PF00011">
    <property type="entry name" value="HSP20"/>
    <property type="match status" value="1"/>
</dbReference>
<evidence type="ECO:0000259" key="4">
    <source>
        <dbReference type="PROSITE" id="PS01031"/>
    </source>
</evidence>
<evidence type="ECO:0000313" key="5">
    <source>
        <dbReference type="EnsemblPlants" id="OB02G17000.1"/>
    </source>
</evidence>
<dbReference type="AlphaFoldDB" id="J3LAN3"/>
<dbReference type="PANTHER" id="PTHR46733:SF3">
    <property type="entry name" value="26.5 KDA HEAT SHOCK PROTEIN, MITOCHONDRIAL"/>
    <property type="match status" value="1"/>
</dbReference>
<organism evidence="5">
    <name type="scientific">Oryza brachyantha</name>
    <name type="common">malo sina</name>
    <dbReference type="NCBI Taxonomy" id="4533"/>
    <lineage>
        <taxon>Eukaryota</taxon>
        <taxon>Viridiplantae</taxon>
        <taxon>Streptophyta</taxon>
        <taxon>Embryophyta</taxon>
        <taxon>Tracheophyta</taxon>
        <taxon>Spermatophyta</taxon>
        <taxon>Magnoliopsida</taxon>
        <taxon>Liliopsida</taxon>
        <taxon>Poales</taxon>
        <taxon>Poaceae</taxon>
        <taxon>BOP clade</taxon>
        <taxon>Oryzoideae</taxon>
        <taxon>Oryzeae</taxon>
        <taxon>Oryzinae</taxon>
        <taxon>Oryza</taxon>
    </lineage>
</organism>
<name>J3LAN3_ORYBR</name>
<dbReference type="Gramene" id="OB02G17000.1">
    <property type="protein sequence ID" value="OB02G17000.1"/>
    <property type="gene ID" value="OB02G17000"/>
</dbReference>
<dbReference type="InterPro" id="IPR044587">
    <property type="entry name" value="HSP21-like"/>
</dbReference>
<feature type="domain" description="SHSP" evidence="4">
    <location>
        <begin position="69"/>
        <end position="185"/>
    </location>
</feature>
<reference evidence="5" key="1">
    <citation type="submission" date="2013-04" db="UniProtKB">
        <authorList>
            <consortium name="EnsemblPlants"/>
        </authorList>
    </citation>
    <scope>IDENTIFICATION</scope>
</reference>
<dbReference type="Proteomes" id="UP000006038">
    <property type="component" value="Unassembled WGS sequence"/>
</dbReference>
<protein>
    <recommendedName>
        <fullName evidence="4">SHSP domain-containing protein</fullName>
    </recommendedName>
</protein>
<dbReference type="OMA" id="GWHTRRY"/>
<dbReference type="STRING" id="4533.J3LAN3"/>
<evidence type="ECO:0000256" key="2">
    <source>
        <dbReference type="PROSITE-ProRule" id="PRU00285"/>
    </source>
</evidence>
<dbReference type="Gene3D" id="2.60.40.790">
    <property type="match status" value="1"/>
</dbReference>
<keyword evidence="1" id="KW-0346">Stress response</keyword>
<dbReference type="PROSITE" id="PS01031">
    <property type="entry name" value="SHSP"/>
    <property type="match status" value="1"/>
</dbReference>
<sequence>MALARVCLNKALAVAGRSLAAPRPAIAAPPPAASFHALFSSAAGDTTAPAKGEGHNSREVAVVDRSRRRCPWRDLRDLVPFRLVDGNAFLRIVPGLGKDDVRVYVDDDGGVVVIHGEKHEEEEHAGDGDDEQWAASTYGVYHASLLLPEDARAEGITAEVRDGVLYVTVPRAPERKRSVTEVKVQ</sequence>
<evidence type="ECO:0000256" key="1">
    <source>
        <dbReference type="ARBA" id="ARBA00023016"/>
    </source>
</evidence>
<dbReference type="HOGENOM" id="CLU_096987_1_0_1"/>
<dbReference type="CDD" id="cd06464">
    <property type="entry name" value="ACD_sHsps-like"/>
    <property type="match status" value="1"/>
</dbReference>
<dbReference type="InterPro" id="IPR008978">
    <property type="entry name" value="HSP20-like_chaperone"/>
</dbReference>
<dbReference type="GO" id="GO:0009408">
    <property type="term" value="P:response to heat"/>
    <property type="evidence" value="ECO:0007669"/>
    <property type="project" value="InterPro"/>
</dbReference>
<dbReference type="SUPFAM" id="SSF49764">
    <property type="entry name" value="HSP20-like chaperones"/>
    <property type="match status" value="1"/>
</dbReference>
<dbReference type="PANTHER" id="PTHR46733">
    <property type="entry name" value="26.5 KDA HEAT SHOCK PROTEIN, MITOCHONDRIAL"/>
    <property type="match status" value="1"/>
</dbReference>
<dbReference type="eggNOG" id="KOG0710">
    <property type="taxonomic scope" value="Eukaryota"/>
</dbReference>
<comment type="similarity">
    <text evidence="2 3">Belongs to the small heat shock protein (HSP20) family.</text>
</comment>
<accession>J3LAN3</accession>
<dbReference type="EnsemblPlants" id="OB02G17000.1">
    <property type="protein sequence ID" value="OB02G17000.1"/>
    <property type="gene ID" value="OB02G17000"/>
</dbReference>
<evidence type="ECO:0000256" key="3">
    <source>
        <dbReference type="RuleBase" id="RU003616"/>
    </source>
</evidence>
<proteinExistence type="inferred from homology"/>
<dbReference type="InterPro" id="IPR002068">
    <property type="entry name" value="A-crystallin/Hsp20_dom"/>
</dbReference>
<evidence type="ECO:0000313" key="6">
    <source>
        <dbReference type="Proteomes" id="UP000006038"/>
    </source>
</evidence>